<dbReference type="AlphaFoldDB" id="A0A0E9SHP8"/>
<dbReference type="EMBL" id="GBXM01068362">
    <property type="protein sequence ID" value="JAH40215.1"/>
    <property type="molecule type" value="Transcribed_RNA"/>
</dbReference>
<evidence type="ECO:0000313" key="1">
    <source>
        <dbReference type="EMBL" id="JAH40215.1"/>
    </source>
</evidence>
<accession>A0A0E9SHP8</accession>
<name>A0A0E9SHP8_ANGAN</name>
<organism evidence="1">
    <name type="scientific">Anguilla anguilla</name>
    <name type="common">European freshwater eel</name>
    <name type="synonym">Muraena anguilla</name>
    <dbReference type="NCBI Taxonomy" id="7936"/>
    <lineage>
        <taxon>Eukaryota</taxon>
        <taxon>Metazoa</taxon>
        <taxon>Chordata</taxon>
        <taxon>Craniata</taxon>
        <taxon>Vertebrata</taxon>
        <taxon>Euteleostomi</taxon>
        <taxon>Actinopterygii</taxon>
        <taxon>Neopterygii</taxon>
        <taxon>Teleostei</taxon>
        <taxon>Anguilliformes</taxon>
        <taxon>Anguillidae</taxon>
        <taxon>Anguilla</taxon>
    </lineage>
</organism>
<sequence length="39" mass="4577">MFFFFFKGSHRSPFILRGTQNGHFAPVLPVFISHVHFLL</sequence>
<reference evidence="1" key="1">
    <citation type="submission" date="2014-11" db="EMBL/GenBank/DDBJ databases">
        <authorList>
            <person name="Amaro Gonzalez C."/>
        </authorList>
    </citation>
    <scope>NUCLEOTIDE SEQUENCE</scope>
</reference>
<proteinExistence type="predicted"/>
<protein>
    <submittedName>
        <fullName evidence="1">Uncharacterized protein</fullName>
    </submittedName>
</protein>
<reference evidence="1" key="2">
    <citation type="journal article" date="2015" name="Fish Shellfish Immunol.">
        <title>Early steps in the European eel (Anguilla anguilla)-Vibrio vulnificus interaction in the gills: Role of the RtxA13 toxin.</title>
        <authorList>
            <person name="Callol A."/>
            <person name="Pajuelo D."/>
            <person name="Ebbesson L."/>
            <person name="Teles M."/>
            <person name="MacKenzie S."/>
            <person name="Amaro C."/>
        </authorList>
    </citation>
    <scope>NUCLEOTIDE SEQUENCE</scope>
</reference>